<dbReference type="Proteomes" id="UP001309876">
    <property type="component" value="Unassembled WGS sequence"/>
</dbReference>
<evidence type="ECO:0000313" key="3">
    <source>
        <dbReference type="Proteomes" id="UP001309876"/>
    </source>
</evidence>
<gene>
    <name evidence="2" type="ORF">LTR05_006951</name>
</gene>
<accession>A0AAN7SW30</accession>
<evidence type="ECO:0000313" key="2">
    <source>
        <dbReference type="EMBL" id="KAK5083069.1"/>
    </source>
</evidence>
<comment type="caution">
    <text evidence="2">The sequence shown here is derived from an EMBL/GenBank/DDBJ whole genome shotgun (WGS) entry which is preliminary data.</text>
</comment>
<feature type="compositionally biased region" description="Polar residues" evidence="1">
    <location>
        <begin position="10"/>
        <end position="32"/>
    </location>
</feature>
<evidence type="ECO:0000256" key="1">
    <source>
        <dbReference type="SAM" id="MobiDB-lite"/>
    </source>
</evidence>
<feature type="region of interest" description="Disordered" evidence="1">
    <location>
        <begin position="1"/>
        <end position="47"/>
    </location>
</feature>
<protein>
    <submittedName>
        <fullName evidence="2">Uncharacterized protein</fullName>
    </submittedName>
</protein>
<proteinExistence type="predicted"/>
<reference evidence="2 3" key="1">
    <citation type="submission" date="2023-08" db="EMBL/GenBank/DDBJ databases">
        <title>Black Yeasts Isolated from many extreme environments.</title>
        <authorList>
            <person name="Coleine C."/>
            <person name="Stajich J.E."/>
            <person name="Selbmann L."/>
        </authorList>
    </citation>
    <scope>NUCLEOTIDE SEQUENCE [LARGE SCALE GENOMIC DNA]</scope>
    <source>
        <strain evidence="2 3">CCFEE 5910</strain>
    </source>
</reference>
<dbReference type="EMBL" id="JAVRRJ010000007">
    <property type="protein sequence ID" value="KAK5083069.1"/>
    <property type="molecule type" value="Genomic_DNA"/>
</dbReference>
<feature type="compositionally biased region" description="Basic and acidic residues" evidence="1">
    <location>
        <begin position="34"/>
        <end position="47"/>
    </location>
</feature>
<name>A0AAN7SW30_9EURO</name>
<sequence>MPESKAADTTKPNSETTKSSTIQSAVQQTAVSDPSKEGKEEPKKKMGFFEKWRAKTAAGYEKHRARGGNF</sequence>
<organism evidence="2 3">
    <name type="scientific">Lithohypha guttulata</name>
    <dbReference type="NCBI Taxonomy" id="1690604"/>
    <lineage>
        <taxon>Eukaryota</taxon>
        <taxon>Fungi</taxon>
        <taxon>Dikarya</taxon>
        <taxon>Ascomycota</taxon>
        <taxon>Pezizomycotina</taxon>
        <taxon>Eurotiomycetes</taxon>
        <taxon>Chaetothyriomycetidae</taxon>
        <taxon>Chaetothyriales</taxon>
        <taxon>Trichomeriaceae</taxon>
        <taxon>Lithohypha</taxon>
    </lineage>
</organism>
<dbReference type="AlphaFoldDB" id="A0AAN7SW30"/>
<keyword evidence="3" id="KW-1185">Reference proteome</keyword>